<dbReference type="SUPFAM" id="SSF64182">
    <property type="entry name" value="DHH phosphoesterases"/>
    <property type="match status" value="1"/>
</dbReference>
<dbReference type="Pfam" id="PF01368">
    <property type="entry name" value="DHH"/>
    <property type="match status" value="1"/>
</dbReference>
<dbReference type="PANTHER" id="PTHR30255:SF2">
    <property type="entry name" value="SINGLE-STRANDED-DNA-SPECIFIC EXONUCLEASE RECJ"/>
    <property type="match status" value="1"/>
</dbReference>
<feature type="non-terminal residue" evidence="2">
    <location>
        <position position="203"/>
    </location>
</feature>
<dbReference type="GO" id="GO:0004527">
    <property type="term" value="F:exonuclease activity"/>
    <property type="evidence" value="ECO:0007669"/>
    <property type="project" value="UniProtKB-KW"/>
</dbReference>
<reference evidence="2" key="1">
    <citation type="journal article" date="2014" name="Front. Microbiol.">
        <title>High frequency of phylogenetically diverse reductive dehalogenase-homologous genes in deep subseafloor sedimentary metagenomes.</title>
        <authorList>
            <person name="Kawai M."/>
            <person name="Futagami T."/>
            <person name="Toyoda A."/>
            <person name="Takaki Y."/>
            <person name="Nishi S."/>
            <person name="Hori S."/>
            <person name="Arai W."/>
            <person name="Tsubouchi T."/>
            <person name="Morono Y."/>
            <person name="Uchiyama I."/>
            <person name="Ito T."/>
            <person name="Fujiyama A."/>
            <person name="Inagaki F."/>
            <person name="Takami H."/>
        </authorList>
    </citation>
    <scope>NUCLEOTIDE SEQUENCE</scope>
    <source>
        <strain evidence="2">Expedition CK06-06</strain>
    </source>
</reference>
<dbReference type="InterPro" id="IPR051673">
    <property type="entry name" value="SSDNA_exonuclease_RecJ"/>
</dbReference>
<proteinExistence type="predicted"/>
<sequence length="203" mass="23337">MSDLNQKKEFYDYIGNSIKFFNEKIDEFNFPIRIFTHYDADGLCSGAILSVMLFREKIPYHLTIKKQLDRQNIQEIAISIEKSNNFVIFSDFGSGQCQEIENNIKKGQYMILDHHLPQKIANKEMKKELNILREKHSPYHVNPYFFEIDGSIDVAAAGICYLFSKIMNSNNIDLSPLAIVAATGDIQNQGPNRTFVGLNYDIL</sequence>
<dbReference type="AlphaFoldDB" id="X1AC19"/>
<accession>X1AC19</accession>
<evidence type="ECO:0000259" key="1">
    <source>
        <dbReference type="Pfam" id="PF01368"/>
    </source>
</evidence>
<dbReference type="PANTHER" id="PTHR30255">
    <property type="entry name" value="SINGLE-STRANDED-DNA-SPECIFIC EXONUCLEASE RECJ"/>
    <property type="match status" value="1"/>
</dbReference>
<dbReference type="EMBL" id="BART01000858">
    <property type="protein sequence ID" value="GAG57666.1"/>
    <property type="molecule type" value="Genomic_DNA"/>
</dbReference>
<dbReference type="Gene3D" id="3.90.1640.30">
    <property type="match status" value="1"/>
</dbReference>
<gene>
    <name evidence="2" type="ORF">S01H4_03476</name>
</gene>
<comment type="caution">
    <text evidence="2">The sequence shown here is derived from an EMBL/GenBank/DDBJ whole genome shotgun (WGS) entry which is preliminary data.</text>
</comment>
<dbReference type="InterPro" id="IPR038763">
    <property type="entry name" value="DHH_sf"/>
</dbReference>
<feature type="domain" description="DDH" evidence="1">
    <location>
        <begin position="32"/>
        <end position="165"/>
    </location>
</feature>
<dbReference type="InterPro" id="IPR001667">
    <property type="entry name" value="DDH_dom"/>
</dbReference>
<protein>
    <recommendedName>
        <fullName evidence="1">DDH domain-containing protein</fullName>
    </recommendedName>
</protein>
<name>X1AC19_9ZZZZ</name>
<evidence type="ECO:0000313" key="2">
    <source>
        <dbReference type="EMBL" id="GAG57666.1"/>
    </source>
</evidence>
<organism evidence="2">
    <name type="scientific">marine sediment metagenome</name>
    <dbReference type="NCBI Taxonomy" id="412755"/>
    <lineage>
        <taxon>unclassified sequences</taxon>
        <taxon>metagenomes</taxon>
        <taxon>ecological metagenomes</taxon>
    </lineage>
</organism>